<dbReference type="PANTHER" id="PTHR44899:SF3">
    <property type="entry name" value="SERINE_THREONINE-PROTEIN KINASE NEK1"/>
    <property type="match status" value="1"/>
</dbReference>
<organism evidence="12 13">
    <name type="scientific">Leptomonas pyrrhocoris</name>
    <name type="common">Firebug parasite</name>
    <dbReference type="NCBI Taxonomy" id="157538"/>
    <lineage>
        <taxon>Eukaryota</taxon>
        <taxon>Discoba</taxon>
        <taxon>Euglenozoa</taxon>
        <taxon>Kinetoplastea</taxon>
        <taxon>Metakinetoplastina</taxon>
        <taxon>Trypanosomatida</taxon>
        <taxon>Trypanosomatidae</taxon>
        <taxon>Leishmaniinae</taxon>
        <taxon>Leptomonas</taxon>
    </lineage>
</organism>
<evidence type="ECO:0000256" key="10">
    <source>
        <dbReference type="SAM" id="MobiDB-lite"/>
    </source>
</evidence>
<dbReference type="VEuPathDB" id="TriTrypDB:LpyrH10_39_0140"/>
<comment type="catalytic activity">
    <reaction evidence="8">
        <text>L-seryl-[protein] + ATP = O-phospho-L-seryl-[protein] + ADP + H(+)</text>
        <dbReference type="Rhea" id="RHEA:17989"/>
        <dbReference type="Rhea" id="RHEA-COMP:9863"/>
        <dbReference type="Rhea" id="RHEA-COMP:11604"/>
        <dbReference type="ChEBI" id="CHEBI:15378"/>
        <dbReference type="ChEBI" id="CHEBI:29999"/>
        <dbReference type="ChEBI" id="CHEBI:30616"/>
        <dbReference type="ChEBI" id="CHEBI:83421"/>
        <dbReference type="ChEBI" id="CHEBI:456216"/>
        <dbReference type="EC" id="2.7.11.1"/>
    </reaction>
</comment>
<dbReference type="EC" id="2.7.11.1" evidence="1"/>
<evidence type="ECO:0000313" key="13">
    <source>
        <dbReference type="Proteomes" id="UP000037923"/>
    </source>
</evidence>
<evidence type="ECO:0000256" key="6">
    <source>
        <dbReference type="ARBA" id="ARBA00022840"/>
    </source>
</evidence>
<accession>A0A0M9FP42</accession>
<dbReference type="PANTHER" id="PTHR44899">
    <property type="entry name" value="CAMK FAMILY PROTEIN KINASE"/>
    <property type="match status" value="1"/>
</dbReference>
<feature type="compositionally biased region" description="Low complexity" evidence="10">
    <location>
        <begin position="560"/>
        <end position="573"/>
    </location>
</feature>
<feature type="compositionally biased region" description="Basic residues" evidence="10">
    <location>
        <begin position="591"/>
        <end position="615"/>
    </location>
</feature>
<proteinExistence type="predicted"/>
<dbReference type="RefSeq" id="XP_015651649.1">
    <property type="nucleotide sequence ID" value="XM_015809759.1"/>
</dbReference>
<feature type="compositionally biased region" description="Pro residues" evidence="10">
    <location>
        <begin position="688"/>
        <end position="704"/>
    </location>
</feature>
<feature type="compositionally biased region" description="Low complexity" evidence="10">
    <location>
        <begin position="623"/>
        <end position="649"/>
    </location>
</feature>
<keyword evidence="2" id="KW-0723">Serine/threonine-protein kinase</keyword>
<keyword evidence="9" id="KW-0175">Coiled coil</keyword>
<reference evidence="12 13" key="1">
    <citation type="submission" date="2015-07" db="EMBL/GenBank/DDBJ databases">
        <title>High-quality genome of monoxenous trypanosomatid Leptomonas pyrrhocoris.</title>
        <authorList>
            <person name="Flegontov P."/>
            <person name="Butenko A."/>
            <person name="Firsov S."/>
            <person name="Vlcek C."/>
            <person name="Logacheva M.D."/>
            <person name="Field M."/>
            <person name="Filatov D."/>
            <person name="Flegontova O."/>
            <person name="Gerasimov E."/>
            <person name="Jackson A.P."/>
            <person name="Kelly S."/>
            <person name="Opperdoes F."/>
            <person name="O'Reilly A."/>
            <person name="Votypka J."/>
            <person name="Yurchenko V."/>
            <person name="Lukes J."/>
        </authorList>
    </citation>
    <scope>NUCLEOTIDE SEQUENCE [LARGE SCALE GENOMIC DNA]</scope>
    <source>
        <strain evidence="12">H10</strain>
    </source>
</reference>
<evidence type="ECO:0000256" key="4">
    <source>
        <dbReference type="ARBA" id="ARBA00022741"/>
    </source>
</evidence>
<evidence type="ECO:0000256" key="5">
    <source>
        <dbReference type="ARBA" id="ARBA00022777"/>
    </source>
</evidence>
<dbReference type="GeneID" id="26910316"/>
<feature type="region of interest" description="Disordered" evidence="10">
    <location>
        <begin position="796"/>
        <end position="830"/>
    </location>
</feature>
<keyword evidence="13" id="KW-1185">Reference proteome</keyword>
<keyword evidence="3" id="KW-0808">Transferase</keyword>
<evidence type="ECO:0000256" key="3">
    <source>
        <dbReference type="ARBA" id="ARBA00022679"/>
    </source>
</evidence>
<keyword evidence="4" id="KW-0547">Nucleotide-binding</keyword>
<dbReference type="OrthoDB" id="248923at2759"/>
<dbReference type="InterPro" id="IPR008271">
    <property type="entry name" value="Ser/Thr_kinase_AS"/>
</dbReference>
<sequence>MALQEYEIIEKMASGAFGIVFKVRRITDHKVFVMKRIPLLGLNEDQRRDASQEIAVMRDLHHPCVVEQKDAFLYSEYDLCLILEYYDGGDMDARMAAQRELDVYFSFEQVMLWFVQLVLGAQYLHAHHVVHRDIKTHNVFVRRKDASVSLGDFGISERFNADLASRTWAAATMSGQGSSGNPAGTGTWTGGAREDRLYNGGTPNLETGVLHLQRTPSSSAQFTEGLHFGTPNASPHRPPPLQQPFAVLQRYNSNAGIASPYFGSPQSPWSGGGGKMEAVMKGTPLYMAPEVIQGGTASPKSDVWSLGCVLYELLALRHPFDSRDLATLVMRVSRGQREPLPVHYPRPIQELINRMLHLDAAQRPTCEEVLMMPCVRAYVELWHVLRTPLDVPASLSETALAKQIIAWQANVKAAALKNPTDPRYASLHHSEMEHQLMPPACSPSEEREATEKRATEAARAALLLGGPSFSSCGALSFNGTAAPAGGVGGMAEGTFFFGDSGRRMTAAMNGTGGDASAVDGPTEMASFPSAVGGNSDSAVAAAGAVPTESMRPFMVYDSAPSAAPRPSLSLESPTHARHSADSPCRSASGAARRRPPPQKKRKAKKTAQKQQHRRRADPPHPASPSSSPSSSFASPTASATSSHSGQQQRRSGRHHRASFDSNDHRRSDPNSPDPTAAPTPFDDAPLPSTSPPPFLRAAAPPPNKPLLTAGVTPLPAPPLDEEALFFKAFHNVVDMRYASMADIADAVAQLRQRVQQRMRHQRILLDIELLHSRHGSAPLQSMPNVLNVLATAAAASPEGEGAEEQRRSADGRPAVTPRSSSSTIPQSPEDVYIHMVQQIHEERGDRQRQEAMDEAWAHAHGMTDGHAKHSYDAALPVGRPSPTRIRQLREVAALAEAEAARVRLQRQQAELDGASSAGGVPFADPAAPLRLSTKATADSDEAAQRQRWSVYIQRRNSLSASLVRVFDPVTLRAVYKYYLSRPLLQRDVNLVRRLVPDRSQWTALPLVEELVVLDRSLQPLLDRTE</sequence>
<dbReference type="InterPro" id="IPR051131">
    <property type="entry name" value="NEK_Ser/Thr_kinase_NIMA"/>
</dbReference>
<comment type="caution">
    <text evidence="12">The sequence shown here is derived from an EMBL/GenBank/DDBJ whole genome shotgun (WGS) entry which is preliminary data.</text>
</comment>
<dbReference type="SMART" id="SM00220">
    <property type="entry name" value="S_TKc"/>
    <property type="match status" value="1"/>
</dbReference>
<evidence type="ECO:0000256" key="8">
    <source>
        <dbReference type="ARBA" id="ARBA00048679"/>
    </source>
</evidence>
<feature type="compositionally biased region" description="Low complexity" evidence="10">
    <location>
        <begin position="678"/>
        <end position="687"/>
    </location>
</feature>
<dbReference type="PROSITE" id="PS50011">
    <property type="entry name" value="PROTEIN_KINASE_DOM"/>
    <property type="match status" value="1"/>
</dbReference>
<keyword evidence="6" id="KW-0067">ATP-binding</keyword>
<dbReference type="AlphaFoldDB" id="A0A0M9FP42"/>
<evidence type="ECO:0000256" key="9">
    <source>
        <dbReference type="SAM" id="Coils"/>
    </source>
</evidence>
<feature type="coiled-coil region" evidence="9">
    <location>
        <begin position="885"/>
        <end position="917"/>
    </location>
</feature>
<dbReference type="GO" id="GO:0004674">
    <property type="term" value="F:protein serine/threonine kinase activity"/>
    <property type="evidence" value="ECO:0007669"/>
    <property type="project" value="UniProtKB-KW"/>
</dbReference>
<evidence type="ECO:0000256" key="2">
    <source>
        <dbReference type="ARBA" id="ARBA00022527"/>
    </source>
</evidence>
<dbReference type="SUPFAM" id="SSF56112">
    <property type="entry name" value="Protein kinase-like (PK-like)"/>
    <property type="match status" value="1"/>
</dbReference>
<name>A0A0M9FP42_LEPPY</name>
<comment type="catalytic activity">
    <reaction evidence="7">
        <text>L-threonyl-[protein] + ATP = O-phospho-L-threonyl-[protein] + ADP + H(+)</text>
        <dbReference type="Rhea" id="RHEA:46608"/>
        <dbReference type="Rhea" id="RHEA-COMP:11060"/>
        <dbReference type="Rhea" id="RHEA-COMP:11605"/>
        <dbReference type="ChEBI" id="CHEBI:15378"/>
        <dbReference type="ChEBI" id="CHEBI:30013"/>
        <dbReference type="ChEBI" id="CHEBI:30616"/>
        <dbReference type="ChEBI" id="CHEBI:61977"/>
        <dbReference type="ChEBI" id="CHEBI:456216"/>
        <dbReference type="EC" id="2.7.11.1"/>
    </reaction>
</comment>
<dbReference type="Gene3D" id="3.30.200.20">
    <property type="entry name" value="Phosphorylase Kinase, domain 1"/>
    <property type="match status" value="1"/>
</dbReference>
<gene>
    <name evidence="12" type="ORF">ABB37_10036</name>
</gene>
<dbReference type="EMBL" id="LGTL01000039">
    <property type="protein sequence ID" value="KPA73210.1"/>
    <property type="molecule type" value="Genomic_DNA"/>
</dbReference>
<dbReference type="Proteomes" id="UP000037923">
    <property type="component" value="Unassembled WGS sequence"/>
</dbReference>
<dbReference type="InterPro" id="IPR000719">
    <property type="entry name" value="Prot_kinase_dom"/>
</dbReference>
<dbReference type="InterPro" id="IPR011009">
    <property type="entry name" value="Kinase-like_dom_sf"/>
</dbReference>
<feature type="domain" description="Protein kinase" evidence="11">
    <location>
        <begin position="6"/>
        <end position="375"/>
    </location>
</feature>
<evidence type="ECO:0000259" key="11">
    <source>
        <dbReference type="PROSITE" id="PS50011"/>
    </source>
</evidence>
<dbReference type="PROSITE" id="PS00108">
    <property type="entry name" value="PROTEIN_KINASE_ST"/>
    <property type="match status" value="1"/>
</dbReference>
<dbReference type="OMA" id="YDGGDMD"/>
<evidence type="ECO:0000256" key="1">
    <source>
        <dbReference type="ARBA" id="ARBA00012513"/>
    </source>
</evidence>
<feature type="compositionally biased region" description="Polar residues" evidence="10">
    <location>
        <begin position="817"/>
        <end position="826"/>
    </location>
</feature>
<dbReference type="Pfam" id="PF00069">
    <property type="entry name" value="Pkinase"/>
    <property type="match status" value="2"/>
</dbReference>
<dbReference type="Gene3D" id="1.10.510.10">
    <property type="entry name" value="Transferase(Phosphotransferase) domain 1"/>
    <property type="match status" value="2"/>
</dbReference>
<dbReference type="FunFam" id="1.10.510.10:FF:001566">
    <property type="entry name" value="Protein_kinase_-_putative"/>
    <property type="match status" value="1"/>
</dbReference>
<feature type="compositionally biased region" description="Basic and acidic residues" evidence="10">
    <location>
        <begin position="657"/>
        <end position="668"/>
    </location>
</feature>
<dbReference type="GO" id="GO:0005524">
    <property type="term" value="F:ATP binding"/>
    <property type="evidence" value="ECO:0007669"/>
    <property type="project" value="UniProtKB-KW"/>
</dbReference>
<protein>
    <recommendedName>
        <fullName evidence="1">non-specific serine/threonine protein kinase</fullName>
        <ecNumber evidence="1">2.7.11.1</ecNumber>
    </recommendedName>
</protein>
<evidence type="ECO:0000256" key="7">
    <source>
        <dbReference type="ARBA" id="ARBA00047899"/>
    </source>
</evidence>
<feature type="region of interest" description="Disordered" evidence="10">
    <location>
        <begin position="560"/>
        <end position="709"/>
    </location>
</feature>
<evidence type="ECO:0000313" key="12">
    <source>
        <dbReference type="EMBL" id="KPA73210.1"/>
    </source>
</evidence>
<keyword evidence="5" id="KW-0418">Kinase</keyword>